<dbReference type="STRING" id="137246.A0A401RLL1"/>
<reference evidence="2 3" key="1">
    <citation type="journal article" date="2018" name="Nat. Ecol. Evol.">
        <title>Shark genomes provide insights into elasmobranch evolution and the origin of vertebrates.</title>
        <authorList>
            <person name="Hara Y"/>
            <person name="Yamaguchi K"/>
            <person name="Onimaru K"/>
            <person name="Kadota M"/>
            <person name="Koyanagi M"/>
            <person name="Keeley SD"/>
            <person name="Tatsumi K"/>
            <person name="Tanaka K"/>
            <person name="Motone F"/>
            <person name="Kageyama Y"/>
            <person name="Nozu R"/>
            <person name="Adachi N"/>
            <person name="Nishimura O"/>
            <person name="Nakagawa R"/>
            <person name="Tanegashima C"/>
            <person name="Kiyatake I"/>
            <person name="Matsumoto R"/>
            <person name="Murakumo K"/>
            <person name="Nishida K"/>
            <person name="Terakita A"/>
            <person name="Kuratani S"/>
            <person name="Sato K"/>
            <person name="Hyodo S Kuraku.S."/>
        </authorList>
    </citation>
    <scope>NUCLEOTIDE SEQUENCE [LARGE SCALE GENOMIC DNA]</scope>
</reference>
<feature type="region of interest" description="Disordered" evidence="1">
    <location>
        <begin position="18"/>
        <end position="93"/>
    </location>
</feature>
<feature type="compositionally biased region" description="Basic residues" evidence="1">
    <location>
        <begin position="41"/>
        <end position="52"/>
    </location>
</feature>
<evidence type="ECO:0000313" key="2">
    <source>
        <dbReference type="EMBL" id="GCC19035.1"/>
    </source>
</evidence>
<proteinExistence type="predicted"/>
<accession>A0A401RLL1</accession>
<keyword evidence="3" id="KW-1185">Reference proteome</keyword>
<name>A0A401RLL1_CHIPU</name>
<protein>
    <submittedName>
        <fullName evidence="2">Uncharacterized protein</fullName>
    </submittedName>
</protein>
<dbReference type="AlphaFoldDB" id="A0A401RLL1"/>
<evidence type="ECO:0000256" key="1">
    <source>
        <dbReference type="SAM" id="MobiDB-lite"/>
    </source>
</evidence>
<evidence type="ECO:0000313" key="3">
    <source>
        <dbReference type="Proteomes" id="UP000287033"/>
    </source>
</evidence>
<organism evidence="2 3">
    <name type="scientific">Chiloscyllium punctatum</name>
    <name type="common">Brownbanded bambooshark</name>
    <name type="synonym">Hemiscyllium punctatum</name>
    <dbReference type="NCBI Taxonomy" id="137246"/>
    <lineage>
        <taxon>Eukaryota</taxon>
        <taxon>Metazoa</taxon>
        <taxon>Chordata</taxon>
        <taxon>Craniata</taxon>
        <taxon>Vertebrata</taxon>
        <taxon>Chondrichthyes</taxon>
        <taxon>Elasmobranchii</taxon>
        <taxon>Galeomorphii</taxon>
        <taxon>Galeoidea</taxon>
        <taxon>Orectolobiformes</taxon>
        <taxon>Hemiscylliidae</taxon>
        <taxon>Chiloscyllium</taxon>
    </lineage>
</organism>
<dbReference type="EMBL" id="BEZZ01004736">
    <property type="protein sequence ID" value="GCC19035.1"/>
    <property type="molecule type" value="Genomic_DNA"/>
</dbReference>
<comment type="caution">
    <text evidence="2">The sequence shown here is derived from an EMBL/GenBank/DDBJ whole genome shotgun (WGS) entry which is preliminary data.</text>
</comment>
<gene>
    <name evidence="2" type="ORF">chiPu_0021755</name>
</gene>
<dbReference type="Proteomes" id="UP000287033">
    <property type="component" value="Unassembled WGS sequence"/>
</dbReference>
<sequence length="110" mass="12738">MRILSELQSTQLKATGLCWSRGKERTKSKPQNQPRLENQQRHWRAKTMRPRKKASENEQPATKKRKTTDNSSQMNPKQKVGKVPTVNTTRWKPLPQNTRDYIAAAIDIAI</sequence>